<dbReference type="AlphaFoldDB" id="A0A1W6ZS06"/>
<evidence type="ECO:0000259" key="1">
    <source>
        <dbReference type="PROSITE" id="PS50208"/>
    </source>
</evidence>
<dbReference type="Pfam" id="PF00656">
    <property type="entry name" value="Peptidase_C14"/>
    <property type="match status" value="1"/>
</dbReference>
<dbReference type="EMBL" id="CP021112">
    <property type="protein sequence ID" value="ARQ00177.1"/>
    <property type="molecule type" value="Genomic_DNA"/>
</dbReference>
<organism evidence="2 3">
    <name type="scientific">Pseudorhodoplanes sinuspersici</name>
    <dbReference type="NCBI Taxonomy" id="1235591"/>
    <lineage>
        <taxon>Bacteria</taxon>
        <taxon>Pseudomonadati</taxon>
        <taxon>Pseudomonadota</taxon>
        <taxon>Alphaproteobacteria</taxon>
        <taxon>Hyphomicrobiales</taxon>
        <taxon>Pseudorhodoplanes</taxon>
    </lineage>
</organism>
<dbReference type="STRING" id="1235591.CAK95_14640"/>
<dbReference type="PROSITE" id="PS50208">
    <property type="entry name" value="CASPASE_P20"/>
    <property type="match status" value="1"/>
</dbReference>
<keyword evidence="3" id="KW-1185">Reference proteome</keyword>
<gene>
    <name evidence="2" type="ORF">CAK95_14640</name>
</gene>
<dbReference type="Proteomes" id="UP000194137">
    <property type="component" value="Chromosome"/>
</dbReference>
<reference evidence="2 3" key="1">
    <citation type="submission" date="2017-05" db="EMBL/GenBank/DDBJ databases">
        <title>Full genome sequence of Pseudorhodoplanes sinuspersici.</title>
        <authorList>
            <person name="Dastgheib S.M.M."/>
            <person name="Shavandi M."/>
            <person name="Tirandaz H."/>
        </authorList>
    </citation>
    <scope>NUCLEOTIDE SEQUENCE [LARGE SCALE GENOMIC DNA]</scope>
    <source>
        <strain evidence="2 3">RIPI110</strain>
    </source>
</reference>
<dbReference type="GO" id="GO:0006508">
    <property type="term" value="P:proteolysis"/>
    <property type="evidence" value="ECO:0007669"/>
    <property type="project" value="InterPro"/>
</dbReference>
<dbReference type="GO" id="GO:0004197">
    <property type="term" value="F:cysteine-type endopeptidase activity"/>
    <property type="evidence" value="ECO:0007669"/>
    <property type="project" value="InterPro"/>
</dbReference>
<accession>A0A1W6ZS06</accession>
<dbReference type="KEGG" id="psin:CAK95_14640"/>
<evidence type="ECO:0000313" key="3">
    <source>
        <dbReference type="Proteomes" id="UP000194137"/>
    </source>
</evidence>
<dbReference type="InterPro" id="IPR011600">
    <property type="entry name" value="Pept_C14_caspase"/>
</dbReference>
<proteinExistence type="predicted"/>
<dbReference type="InterPro" id="IPR029030">
    <property type="entry name" value="Caspase-like_dom_sf"/>
</dbReference>
<name>A0A1W6ZS06_9HYPH</name>
<sequence>MGLDLPGWGNSNSRSVDADLRHCWPTRVFVMRLFWLKLVMLAVTVLSLQSAFAQDKRVALVIGNADYRNIFKLKNPVNDATDIGAALSRMGFSVTMLNNATAEQMHDALAAFGGKAKQADYAVVFYAGHAIQAHGVNWLIPVDGSVDTLLDVANHSITLDEIVGQMAGAEQLAVVLLDAARNNPFPESKTLPRTTPQAATPKNLLIGYATGPGQKVSDGEGRDSPYTRALLRHIETPGLDVADLVKRVRDDVVKATAAKQIPFFHMSGPDEAVYLVPPR</sequence>
<evidence type="ECO:0000313" key="2">
    <source>
        <dbReference type="EMBL" id="ARQ00177.1"/>
    </source>
</evidence>
<feature type="domain" description="Caspase family p20" evidence="1">
    <location>
        <begin position="55"/>
        <end position="132"/>
    </location>
</feature>
<dbReference type="InterPro" id="IPR001309">
    <property type="entry name" value="Pept_C14_p20"/>
</dbReference>
<dbReference type="InterPro" id="IPR052039">
    <property type="entry name" value="Caspase-related_regulators"/>
</dbReference>
<dbReference type="PANTHER" id="PTHR22576:SF37">
    <property type="entry name" value="MUCOSA-ASSOCIATED LYMPHOID TISSUE LYMPHOMA TRANSLOCATION PROTEIN 1"/>
    <property type="match status" value="1"/>
</dbReference>
<protein>
    <recommendedName>
        <fullName evidence="1">Caspase family p20 domain-containing protein</fullName>
    </recommendedName>
</protein>
<dbReference type="PANTHER" id="PTHR22576">
    <property type="entry name" value="MUCOSA ASSOCIATED LYMPHOID TISSUE LYMPHOMA TRANSLOCATION PROTEIN 1/PARACASPASE"/>
    <property type="match status" value="1"/>
</dbReference>
<dbReference type="SUPFAM" id="SSF52129">
    <property type="entry name" value="Caspase-like"/>
    <property type="match status" value="1"/>
</dbReference>
<dbReference type="Gene3D" id="3.40.50.1460">
    <property type="match status" value="1"/>
</dbReference>